<evidence type="ECO:0000313" key="5">
    <source>
        <dbReference type="EMBL" id="EPR79441.1"/>
    </source>
</evidence>
<name>S7W985_SPRLO</name>
<dbReference type="Pfam" id="PF00076">
    <property type="entry name" value="RRM_1"/>
    <property type="match status" value="3"/>
</dbReference>
<sequence>MQKRVKKKNENVEKKRKFVEFKEEECKKFRIVAKNIPQDATEIDLKKYFGKNCEIRKHLLDNKFKGTVFVQYKNYKDMYERLRNNEEFNNKKIKMSYCLPKDKYLQKQKEKNETENNNSVKYKNGNKNKNRIEYDSSSDSEVEKKKEKTYKTQKEEKTFKKQKEDKIVRDIEESSENNENTTNLDIYNLSYKTTKEEIKEYFEKYGKITNIKMFKNKNNFFTGICKIEFCDLKNIIFSKPLYFNQRLIEVFRKKEIKVGGESDTRVFLSNINKKLTKEDIRKTLKDYKIRNIDLRSDQRKDRNFGYCFIQFKNEDEAHEFIKSYDNYKILGEKCVAELAYDKYKNK</sequence>
<dbReference type="PROSITE" id="PS50102">
    <property type="entry name" value="RRM"/>
    <property type="match status" value="3"/>
</dbReference>
<feature type="domain" description="RRM" evidence="4">
    <location>
        <begin position="29"/>
        <end position="100"/>
    </location>
</feature>
<dbReference type="HOGENOM" id="CLU_802095_0_0_1"/>
<dbReference type="InterPro" id="IPR035979">
    <property type="entry name" value="RBD_domain_sf"/>
</dbReference>
<keyword evidence="1 2" id="KW-0694">RNA-binding</keyword>
<dbReference type="OMA" id="FIQCANT"/>
<accession>S7W985</accession>
<dbReference type="SMART" id="SM00360">
    <property type="entry name" value="RRM"/>
    <property type="match status" value="3"/>
</dbReference>
<comment type="caution">
    <text evidence="5">The sequence shown here is derived from an EMBL/GenBank/DDBJ whole genome shotgun (WGS) entry which is preliminary data.</text>
</comment>
<dbReference type="InterPro" id="IPR012677">
    <property type="entry name" value="Nucleotide-bd_a/b_plait_sf"/>
</dbReference>
<dbReference type="InterPro" id="IPR000504">
    <property type="entry name" value="RRM_dom"/>
</dbReference>
<evidence type="ECO:0000256" key="2">
    <source>
        <dbReference type="PROSITE-ProRule" id="PRU00176"/>
    </source>
</evidence>
<dbReference type="PANTHER" id="PTHR21245">
    <property type="entry name" value="HETEROGENEOUS NUCLEAR RIBONUCLEOPROTEIN"/>
    <property type="match status" value="1"/>
</dbReference>
<dbReference type="AlphaFoldDB" id="S7W985"/>
<dbReference type="VEuPathDB" id="MicrosporidiaDB:SLOPH_1592"/>
<evidence type="ECO:0000256" key="3">
    <source>
        <dbReference type="SAM" id="MobiDB-lite"/>
    </source>
</evidence>
<dbReference type="EMBL" id="ATCN01000253">
    <property type="protein sequence ID" value="EPR79441.1"/>
    <property type="molecule type" value="Genomic_DNA"/>
</dbReference>
<dbReference type="Proteomes" id="UP000014978">
    <property type="component" value="Unassembled WGS sequence"/>
</dbReference>
<feature type="region of interest" description="Disordered" evidence="3">
    <location>
        <begin position="108"/>
        <end position="156"/>
    </location>
</feature>
<dbReference type="InParanoid" id="S7W985"/>
<keyword evidence="6" id="KW-1185">Reference proteome</keyword>
<feature type="domain" description="RRM" evidence="4">
    <location>
        <begin position="182"/>
        <end position="263"/>
    </location>
</feature>
<evidence type="ECO:0000256" key="1">
    <source>
        <dbReference type="ARBA" id="ARBA00022884"/>
    </source>
</evidence>
<dbReference type="GO" id="GO:0003723">
    <property type="term" value="F:RNA binding"/>
    <property type="evidence" value="ECO:0007669"/>
    <property type="project" value="UniProtKB-UniRule"/>
</dbReference>
<gene>
    <name evidence="5" type="ORF">SLOPH_1592</name>
</gene>
<dbReference type="CDD" id="cd00590">
    <property type="entry name" value="RRM_SF"/>
    <property type="match status" value="3"/>
</dbReference>
<evidence type="ECO:0000313" key="6">
    <source>
        <dbReference type="Proteomes" id="UP000014978"/>
    </source>
</evidence>
<dbReference type="Gene3D" id="3.30.70.330">
    <property type="match status" value="3"/>
</dbReference>
<protein>
    <submittedName>
        <fullName evidence="5">RNA-binding domain protein</fullName>
    </submittedName>
</protein>
<organism evidence="5 6">
    <name type="scientific">Spraguea lophii (strain 42_110)</name>
    <name type="common">Microsporidian parasite</name>
    <dbReference type="NCBI Taxonomy" id="1358809"/>
    <lineage>
        <taxon>Eukaryota</taxon>
        <taxon>Fungi</taxon>
        <taxon>Fungi incertae sedis</taxon>
        <taxon>Microsporidia</taxon>
        <taxon>Spragueidae</taxon>
        <taxon>Spraguea</taxon>
    </lineage>
</organism>
<dbReference type="SUPFAM" id="SSF54928">
    <property type="entry name" value="RNA-binding domain, RBD"/>
    <property type="match status" value="3"/>
</dbReference>
<dbReference type="STRING" id="1358809.S7W985"/>
<feature type="domain" description="RRM" evidence="4">
    <location>
        <begin position="264"/>
        <end position="341"/>
    </location>
</feature>
<evidence type="ECO:0000259" key="4">
    <source>
        <dbReference type="PROSITE" id="PS50102"/>
    </source>
</evidence>
<proteinExistence type="predicted"/>
<feature type="compositionally biased region" description="Basic and acidic residues" evidence="3">
    <location>
        <begin position="141"/>
        <end position="156"/>
    </location>
</feature>
<dbReference type="OrthoDB" id="2196320at2759"/>
<reference evidence="6" key="1">
    <citation type="journal article" date="2013" name="PLoS Genet.">
        <title>The genome of Spraguea lophii and the basis of host-microsporidian interactions.</title>
        <authorList>
            <person name="Campbell S.E."/>
            <person name="Williams T.A."/>
            <person name="Yousuf A."/>
            <person name="Soanes D.M."/>
            <person name="Paszkiewicz K.H."/>
            <person name="Williams B.A.P."/>
        </authorList>
    </citation>
    <scope>NUCLEOTIDE SEQUENCE [LARGE SCALE GENOMIC DNA]</scope>
    <source>
        <strain evidence="6">42_110</strain>
    </source>
</reference>